<keyword evidence="8" id="KW-1185">Reference proteome</keyword>
<dbReference type="Pfam" id="PF03208">
    <property type="entry name" value="PRA1"/>
    <property type="match status" value="1"/>
</dbReference>
<organism evidence="7 8">
    <name type="scientific">Polychaeton citri CBS 116435</name>
    <dbReference type="NCBI Taxonomy" id="1314669"/>
    <lineage>
        <taxon>Eukaryota</taxon>
        <taxon>Fungi</taxon>
        <taxon>Dikarya</taxon>
        <taxon>Ascomycota</taxon>
        <taxon>Pezizomycotina</taxon>
        <taxon>Dothideomycetes</taxon>
        <taxon>Dothideomycetidae</taxon>
        <taxon>Capnodiales</taxon>
        <taxon>Capnodiaceae</taxon>
        <taxon>Polychaeton</taxon>
    </lineage>
</organism>
<dbReference type="InterPro" id="IPR004895">
    <property type="entry name" value="Prenylated_rab_accept_PRA1"/>
</dbReference>
<sequence length="672" mass="72620">MAARINIPIEALTSRLNLSSRFESVRGQSIANRFSNLKPLSEFFDIKRMSKPANFGEAQSRVNYNLGYFSSNYAVVFVMLCIYSLITNRLLFFVIFLVVGGMWGIGRLGGRDLDVGFFRATTTQLYTGLLVIAVPLGLFASPFGTVLWLIGASGVTILGHAALLEKDVASQFSEEAQTAGRKGRPPGASRGVHDIRNSMRGGYQDWEPRQPIHPFARLDDSRRFVEELADSDEEDDGQGVHLNGRNGAVALATTGRQRPMHADSAFASDELYFTGYDLSQARPGYGYDGQVPGSVGQYQDNGHDHYYEEPQSAVSYPTKTPDNDEALVQSALVQIAKAKARGVTSVDLSQEEINALERRRAPNPSPTTSSPGTPTSSKQSKRPTSRSASDTSLSSQKGGKKAGSGSKSPSPASPTNKSNSKAKLVARKPTPQEQQQHQRSFATTSSTPVPLGTPGIMVEGPDGVPVFQPIGPLSTPSPNVLRRPATRTSRPSSRSASRSRHDKTSPAAAAAGNYGQWPQHYHTGRAMGKPVTSSSKGSSSSTRSASNEHHLERQNVAPARRIVSNEADYYFNRHNAVSGSRNAHPDAVAYSPLRRVPAGLGRQSLSPQLQRVPARDESDNTEDDDNEEEGEDDVEVLIDPGQRSGAGSDGHPVNRSPLSGGGGRRRKGWVRR</sequence>
<dbReference type="OrthoDB" id="63113at2759"/>
<dbReference type="EMBL" id="MU003767">
    <property type="protein sequence ID" value="KAF2725558.1"/>
    <property type="molecule type" value="Genomic_DNA"/>
</dbReference>
<protein>
    <submittedName>
        <fullName evidence="7">PRA1-domain-containing protein</fullName>
    </submittedName>
</protein>
<dbReference type="PANTHER" id="PTHR19317">
    <property type="entry name" value="PRENYLATED RAB ACCEPTOR 1-RELATED"/>
    <property type="match status" value="1"/>
</dbReference>
<feature type="compositionally biased region" description="Low complexity" evidence="5">
    <location>
        <begin position="533"/>
        <end position="545"/>
    </location>
</feature>
<dbReference type="PANTHER" id="PTHR19317:SF0">
    <property type="entry name" value="PRENYLATED RAB ACCEPTOR PROTEIN 1"/>
    <property type="match status" value="1"/>
</dbReference>
<evidence type="ECO:0000313" key="7">
    <source>
        <dbReference type="EMBL" id="KAF2725558.1"/>
    </source>
</evidence>
<proteinExistence type="predicted"/>
<gene>
    <name evidence="7" type="ORF">K431DRAFT_342995</name>
</gene>
<feature type="region of interest" description="Disordered" evidence="5">
    <location>
        <begin position="355"/>
        <end position="561"/>
    </location>
</feature>
<comment type="caution">
    <text evidence="7">The sequence shown here is derived from an EMBL/GenBank/DDBJ whole genome shotgun (WGS) entry which is preliminary data.</text>
</comment>
<feature type="compositionally biased region" description="Low complexity" evidence="5">
    <location>
        <begin position="366"/>
        <end position="377"/>
    </location>
</feature>
<feature type="region of interest" description="Disordered" evidence="5">
    <location>
        <begin position="574"/>
        <end position="672"/>
    </location>
</feature>
<feature type="compositionally biased region" description="Low complexity" evidence="5">
    <location>
        <begin position="482"/>
        <end position="496"/>
    </location>
</feature>
<evidence type="ECO:0000256" key="2">
    <source>
        <dbReference type="ARBA" id="ARBA00022692"/>
    </source>
</evidence>
<comment type="subcellular location">
    <subcellularLocation>
        <location evidence="1">Membrane</location>
        <topology evidence="1">Multi-pass membrane protein</topology>
    </subcellularLocation>
</comment>
<feature type="compositionally biased region" description="Polar residues" evidence="5">
    <location>
        <begin position="431"/>
        <end position="448"/>
    </location>
</feature>
<feature type="region of interest" description="Disordered" evidence="5">
    <location>
        <begin position="174"/>
        <end position="195"/>
    </location>
</feature>
<evidence type="ECO:0000256" key="1">
    <source>
        <dbReference type="ARBA" id="ARBA00004141"/>
    </source>
</evidence>
<keyword evidence="2 6" id="KW-0812">Transmembrane</keyword>
<feature type="transmembrane region" description="Helical" evidence="6">
    <location>
        <begin position="122"/>
        <end position="140"/>
    </location>
</feature>
<keyword evidence="3 6" id="KW-1133">Transmembrane helix</keyword>
<evidence type="ECO:0000256" key="4">
    <source>
        <dbReference type="ARBA" id="ARBA00023136"/>
    </source>
</evidence>
<evidence type="ECO:0000256" key="6">
    <source>
        <dbReference type="SAM" id="Phobius"/>
    </source>
</evidence>
<feature type="transmembrane region" description="Helical" evidence="6">
    <location>
        <begin position="66"/>
        <end position="86"/>
    </location>
</feature>
<feature type="transmembrane region" description="Helical" evidence="6">
    <location>
        <begin position="92"/>
        <end position="110"/>
    </location>
</feature>
<keyword evidence="4 6" id="KW-0472">Membrane</keyword>
<dbReference type="AlphaFoldDB" id="A0A9P4QHA9"/>
<evidence type="ECO:0000313" key="8">
    <source>
        <dbReference type="Proteomes" id="UP000799441"/>
    </source>
</evidence>
<reference evidence="7" key="1">
    <citation type="journal article" date="2020" name="Stud. Mycol.">
        <title>101 Dothideomycetes genomes: a test case for predicting lifestyles and emergence of pathogens.</title>
        <authorList>
            <person name="Haridas S."/>
            <person name="Albert R."/>
            <person name="Binder M."/>
            <person name="Bloem J."/>
            <person name="Labutti K."/>
            <person name="Salamov A."/>
            <person name="Andreopoulos B."/>
            <person name="Baker S."/>
            <person name="Barry K."/>
            <person name="Bills G."/>
            <person name="Bluhm B."/>
            <person name="Cannon C."/>
            <person name="Castanera R."/>
            <person name="Culley D."/>
            <person name="Daum C."/>
            <person name="Ezra D."/>
            <person name="Gonzalez J."/>
            <person name="Henrissat B."/>
            <person name="Kuo A."/>
            <person name="Liang C."/>
            <person name="Lipzen A."/>
            <person name="Lutzoni F."/>
            <person name="Magnuson J."/>
            <person name="Mondo S."/>
            <person name="Nolan M."/>
            <person name="Ohm R."/>
            <person name="Pangilinan J."/>
            <person name="Park H.-J."/>
            <person name="Ramirez L."/>
            <person name="Alfaro M."/>
            <person name="Sun H."/>
            <person name="Tritt A."/>
            <person name="Yoshinaga Y."/>
            <person name="Zwiers L.-H."/>
            <person name="Turgeon B."/>
            <person name="Goodwin S."/>
            <person name="Spatafora J."/>
            <person name="Crous P."/>
            <person name="Grigoriev I."/>
        </authorList>
    </citation>
    <scope>NUCLEOTIDE SEQUENCE</scope>
    <source>
        <strain evidence="7">CBS 116435</strain>
    </source>
</reference>
<accession>A0A9P4QHA9</accession>
<feature type="compositionally biased region" description="Low complexity" evidence="5">
    <location>
        <begin position="385"/>
        <end position="414"/>
    </location>
</feature>
<evidence type="ECO:0000256" key="3">
    <source>
        <dbReference type="ARBA" id="ARBA00022989"/>
    </source>
</evidence>
<dbReference type="GO" id="GO:0005794">
    <property type="term" value="C:Golgi apparatus"/>
    <property type="evidence" value="ECO:0007669"/>
    <property type="project" value="TreeGrafter"/>
</dbReference>
<dbReference type="GO" id="GO:0016020">
    <property type="term" value="C:membrane"/>
    <property type="evidence" value="ECO:0007669"/>
    <property type="project" value="UniProtKB-SubCell"/>
</dbReference>
<evidence type="ECO:0000256" key="5">
    <source>
        <dbReference type="SAM" id="MobiDB-lite"/>
    </source>
</evidence>
<name>A0A9P4QHA9_9PEZI</name>
<feature type="compositionally biased region" description="Basic residues" evidence="5">
    <location>
        <begin position="663"/>
        <end position="672"/>
    </location>
</feature>
<dbReference type="Proteomes" id="UP000799441">
    <property type="component" value="Unassembled WGS sequence"/>
</dbReference>
<feature type="compositionally biased region" description="Acidic residues" evidence="5">
    <location>
        <begin position="619"/>
        <end position="636"/>
    </location>
</feature>